<keyword evidence="2" id="KW-1133">Transmembrane helix</keyword>
<comment type="caution">
    <text evidence="3">The sequence shown here is derived from an EMBL/GenBank/DDBJ whole genome shotgun (WGS) entry which is preliminary data.</text>
</comment>
<accession>A0A7Z0J3P8</accession>
<keyword evidence="2" id="KW-0472">Membrane</keyword>
<feature type="transmembrane region" description="Helical" evidence="2">
    <location>
        <begin position="135"/>
        <end position="153"/>
    </location>
</feature>
<feature type="transmembrane region" description="Helical" evidence="2">
    <location>
        <begin position="107"/>
        <end position="129"/>
    </location>
</feature>
<protein>
    <submittedName>
        <fullName evidence="3">Uncharacterized protein</fullName>
    </submittedName>
</protein>
<keyword evidence="4" id="KW-1185">Reference proteome</keyword>
<dbReference type="EMBL" id="JACCFQ010000001">
    <property type="protein sequence ID" value="NYJ17465.1"/>
    <property type="molecule type" value="Genomic_DNA"/>
</dbReference>
<evidence type="ECO:0000256" key="2">
    <source>
        <dbReference type="SAM" id="Phobius"/>
    </source>
</evidence>
<feature type="transmembrane region" description="Helical" evidence="2">
    <location>
        <begin position="48"/>
        <end position="68"/>
    </location>
</feature>
<gene>
    <name evidence="3" type="ORF">HNR11_001999</name>
</gene>
<proteinExistence type="predicted"/>
<evidence type="ECO:0000256" key="1">
    <source>
        <dbReference type="SAM" id="MobiDB-lite"/>
    </source>
</evidence>
<feature type="region of interest" description="Disordered" evidence="1">
    <location>
        <begin position="193"/>
        <end position="216"/>
    </location>
</feature>
<dbReference type="RefSeq" id="WP_179442165.1">
    <property type="nucleotide sequence ID" value="NZ_BAAALK010000002.1"/>
</dbReference>
<name>A0A7Z0J3P8_9MICC</name>
<reference evidence="3 4" key="1">
    <citation type="submission" date="2020-07" db="EMBL/GenBank/DDBJ databases">
        <title>Sequencing the genomes of 1000 actinobacteria strains.</title>
        <authorList>
            <person name="Klenk H.-P."/>
        </authorList>
    </citation>
    <scope>NUCLEOTIDE SEQUENCE [LARGE SCALE GENOMIC DNA]</scope>
    <source>
        <strain evidence="3 4">DSM 15664</strain>
    </source>
</reference>
<evidence type="ECO:0000313" key="4">
    <source>
        <dbReference type="Proteomes" id="UP000560069"/>
    </source>
</evidence>
<evidence type="ECO:0000313" key="3">
    <source>
        <dbReference type="EMBL" id="NYJ17465.1"/>
    </source>
</evidence>
<dbReference type="AlphaFoldDB" id="A0A7Z0J3P8"/>
<keyword evidence="2" id="KW-0812">Transmembrane</keyword>
<sequence>MTRTEHLGWRILLGGLFLGALIAQLILVPALAASLAEDYPQVAHLQVPYLVAVTVAIGGFEVAVVAAWRLLVAAAVDTVAAPAAPAAAADTVATAAEWPTTDRVHRWANIMAVSLGVMAVALAGVFLHAGWVENIGGPPMLFGLLASMAVLLTSPVLSRGVMLCTGGFTGVRATRQHWRCWVCFFTKDYWPSTAPSSRTPWRASSEVSRPASPGSP</sequence>
<organism evidence="3 4">
    <name type="scientific">Nesterenkonia sandarakina</name>
    <dbReference type="NCBI Taxonomy" id="272918"/>
    <lineage>
        <taxon>Bacteria</taxon>
        <taxon>Bacillati</taxon>
        <taxon>Actinomycetota</taxon>
        <taxon>Actinomycetes</taxon>
        <taxon>Micrococcales</taxon>
        <taxon>Micrococcaceae</taxon>
        <taxon>Nesterenkonia</taxon>
    </lineage>
</organism>
<dbReference type="Proteomes" id="UP000560069">
    <property type="component" value="Unassembled WGS sequence"/>
</dbReference>